<evidence type="ECO:0000313" key="3">
    <source>
        <dbReference type="Proteomes" id="UP001174909"/>
    </source>
</evidence>
<dbReference type="AlphaFoldDB" id="A0AA35R158"/>
<sequence>MVMYRTHCQRILDSVSRANFNEVEDFLLHFWQAMPHHLLPVMASTVVVDLVALCDTILYSVISSVLIISPVQSFPESLLQDVLKFCGQLGPWLDTALDGLPETLRHTKQKSATTFVKTLKRQIAIMELAKATRKALQREDQLSQLFRDWEGLDMHAVLAHVLFAIQPLSIPSSSLHIIPELLRQFVELLEDKTSVEDFVEWGQSILHTTVKQC</sequence>
<protein>
    <submittedName>
        <fullName evidence="2">Transcription factor RFX4</fullName>
    </submittedName>
</protein>
<evidence type="ECO:0000313" key="2">
    <source>
        <dbReference type="EMBL" id="CAI7998333.1"/>
    </source>
</evidence>
<gene>
    <name evidence="2" type="ORF">GBAR_LOCUS2405</name>
</gene>
<dbReference type="GO" id="GO:0000978">
    <property type="term" value="F:RNA polymerase II cis-regulatory region sequence-specific DNA binding"/>
    <property type="evidence" value="ECO:0007669"/>
    <property type="project" value="TreeGrafter"/>
</dbReference>
<dbReference type="PANTHER" id="PTHR12619">
    <property type="entry name" value="RFX TRANSCRIPTION FACTOR FAMILY"/>
    <property type="match status" value="1"/>
</dbReference>
<dbReference type="Pfam" id="PF25340">
    <property type="entry name" value="BCD_RFX"/>
    <property type="match status" value="1"/>
</dbReference>
<reference evidence="2" key="1">
    <citation type="submission" date="2023-03" db="EMBL/GenBank/DDBJ databases">
        <authorList>
            <person name="Steffen K."/>
            <person name="Cardenas P."/>
        </authorList>
    </citation>
    <scope>NUCLEOTIDE SEQUENCE</scope>
</reference>
<organism evidence="2 3">
    <name type="scientific">Geodia barretti</name>
    <name type="common">Barrett's horny sponge</name>
    <dbReference type="NCBI Taxonomy" id="519541"/>
    <lineage>
        <taxon>Eukaryota</taxon>
        <taxon>Metazoa</taxon>
        <taxon>Porifera</taxon>
        <taxon>Demospongiae</taxon>
        <taxon>Heteroscleromorpha</taxon>
        <taxon>Tetractinellida</taxon>
        <taxon>Astrophorina</taxon>
        <taxon>Geodiidae</taxon>
        <taxon>Geodia</taxon>
    </lineage>
</organism>
<name>A0AA35R158_GEOBA</name>
<dbReference type="EMBL" id="CASHTH010000345">
    <property type="protein sequence ID" value="CAI7998333.1"/>
    <property type="molecule type" value="Genomic_DNA"/>
</dbReference>
<dbReference type="InterPro" id="IPR039779">
    <property type="entry name" value="RFX-like"/>
</dbReference>
<keyword evidence="3" id="KW-1185">Reference proteome</keyword>
<dbReference type="InterPro" id="IPR057321">
    <property type="entry name" value="RFX1-4/6/8-like_BCD"/>
</dbReference>
<feature type="domain" description="RFX1-4/6/8-like BCD" evidence="1">
    <location>
        <begin position="2"/>
        <end position="212"/>
    </location>
</feature>
<dbReference type="Proteomes" id="UP001174909">
    <property type="component" value="Unassembled WGS sequence"/>
</dbReference>
<dbReference type="GO" id="GO:0000981">
    <property type="term" value="F:DNA-binding transcription factor activity, RNA polymerase II-specific"/>
    <property type="evidence" value="ECO:0007669"/>
    <property type="project" value="TreeGrafter"/>
</dbReference>
<comment type="caution">
    <text evidence="2">The sequence shown here is derived from an EMBL/GenBank/DDBJ whole genome shotgun (WGS) entry which is preliminary data.</text>
</comment>
<proteinExistence type="predicted"/>
<accession>A0AA35R158</accession>
<evidence type="ECO:0000259" key="1">
    <source>
        <dbReference type="Pfam" id="PF25340"/>
    </source>
</evidence>
<dbReference type="PANTHER" id="PTHR12619:SF5">
    <property type="entry name" value="TRANSCRIPTION FACTOR RFX4"/>
    <property type="match status" value="1"/>
</dbReference>